<evidence type="ECO:0000259" key="3">
    <source>
        <dbReference type="Pfam" id="PF01553"/>
    </source>
</evidence>
<dbReference type="CDD" id="cd07989">
    <property type="entry name" value="LPLAT_AGPAT-like"/>
    <property type="match status" value="1"/>
</dbReference>
<feature type="non-terminal residue" evidence="4">
    <location>
        <position position="1"/>
    </location>
</feature>
<gene>
    <name evidence="4" type="ORF">METZ01_LOCUS328876</name>
</gene>
<dbReference type="SUPFAM" id="SSF69593">
    <property type="entry name" value="Glycerol-3-phosphate (1)-acyltransferase"/>
    <property type="match status" value="1"/>
</dbReference>
<feature type="domain" description="Phospholipid/glycerol acyltransferase" evidence="3">
    <location>
        <begin position="23"/>
        <end position="80"/>
    </location>
</feature>
<evidence type="ECO:0000313" key="4">
    <source>
        <dbReference type="EMBL" id="SVC76022.1"/>
    </source>
</evidence>
<dbReference type="InterPro" id="IPR002123">
    <property type="entry name" value="Plipid/glycerol_acylTrfase"/>
</dbReference>
<evidence type="ECO:0000256" key="2">
    <source>
        <dbReference type="ARBA" id="ARBA00023315"/>
    </source>
</evidence>
<keyword evidence="2" id="KW-0012">Acyltransferase</keyword>
<dbReference type="GO" id="GO:0003841">
    <property type="term" value="F:1-acylglycerol-3-phosphate O-acyltransferase activity"/>
    <property type="evidence" value="ECO:0007669"/>
    <property type="project" value="TreeGrafter"/>
</dbReference>
<accession>A0A382PVC8</accession>
<dbReference type="PANTHER" id="PTHR10434">
    <property type="entry name" value="1-ACYL-SN-GLYCEROL-3-PHOSPHATE ACYLTRANSFERASE"/>
    <property type="match status" value="1"/>
</dbReference>
<name>A0A382PVC8_9ZZZZ</name>
<dbReference type="PANTHER" id="PTHR10434:SF11">
    <property type="entry name" value="1-ACYL-SN-GLYCEROL-3-PHOSPHATE ACYLTRANSFERASE"/>
    <property type="match status" value="1"/>
</dbReference>
<dbReference type="GO" id="GO:0006654">
    <property type="term" value="P:phosphatidic acid biosynthetic process"/>
    <property type="evidence" value="ECO:0007669"/>
    <property type="project" value="TreeGrafter"/>
</dbReference>
<keyword evidence="1" id="KW-0808">Transferase</keyword>
<proteinExistence type="predicted"/>
<sequence>KRSSLSYYLTALCFNIVPLPQRETGTREAMRYLGTLLTNGSSVLIFPEGRRSKTKVINQFRPGVGMLASQLEVPVIPVRIEGINNIWPEGRRVPRFGRARVTFGSAMRFSGSDYEEIARRIEDAVKAL</sequence>
<organism evidence="4">
    <name type="scientific">marine metagenome</name>
    <dbReference type="NCBI Taxonomy" id="408172"/>
    <lineage>
        <taxon>unclassified sequences</taxon>
        <taxon>metagenomes</taxon>
        <taxon>ecological metagenomes</taxon>
    </lineage>
</organism>
<evidence type="ECO:0000256" key="1">
    <source>
        <dbReference type="ARBA" id="ARBA00022679"/>
    </source>
</evidence>
<dbReference type="EMBL" id="UINC01109296">
    <property type="protein sequence ID" value="SVC76022.1"/>
    <property type="molecule type" value="Genomic_DNA"/>
</dbReference>
<dbReference type="Pfam" id="PF01553">
    <property type="entry name" value="Acyltransferase"/>
    <property type="match status" value="1"/>
</dbReference>
<protein>
    <recommendedName>
        <fullName evidence="3">Phospholipid/glycerol acyltransferase domain-containing protein</fullName>
    </recommendedName>
</protein>
<dbReference type="AlphaFoldDB" id="A0A382PVC8"/>
<reference evidence="4" key="1">
    <citation type="submission" date="2018-05" db="EMBL/GenBank/DDBJ databases">
        <authorList>
            <person name="Lanie J.A."/>
            <person name="Ng W.-L."/>
            <person name="Kazmierczak K.M."/>
            <person name="Andrzejewski T.M."/>
            <person name="Davidsen T.M."/>
            <person name="Wayne K.J."/>
            <person name="Tettelin H."/>
            <person name="Glass J.I."/>
            <person name="Rusch D."/>
            <person name="Podicherti R."/>
            <person name="Tsui H.-C.T."/>
            <person name="Winkler M.E."/>
        </authorList>
    </citation>
    <scope>NUCLEOTIDE SEQUENCE</scope>
</reference>